<organism evidence="2 3">
    <name type="scientific">Gordonia sesuvii</name>
    <dbReference type="NCBI Taxonomy" id="3116777"/>
    <lineage>
        <taxon>Bacteria</taxon>
        <taxon>Bacillati</taxon>
        <taxon>Actinomycetota</taxon>
        <taxon>Actinomycetes</taxon>
        <taxon>Mycobacteriales</taxon>
        <taxon>Gordoniaceae</taxon>
        <taxon>Gordonia</taxon>
    </lineage>
</organism>
<dbReference type="EMBL" id="JAZDUF010000002">
    <property type="protein sequence ID" value="MEE3850392.1"/>
    <property type="molecule type" value="Genomic_DNA"/>
</dbReference>
<name>A0ABU7MBB9_9ACTN</name>
<proteinExistence type="predicted"/>
<dbReference type="RefSeq" id="WP_330432051.1">
    <property type="nucleotide sequence ID" value="NZ_JAZDUF010000002.1"/>
</dbReference>
<dbReference type="Proteomes" id="UP001347146">
    <property type="component" value="Unassembled WGS sequence"/>
</dbReference>
<evidence type="ECO:0000313" key="2">
    <source>
        <dbReference type="EMBL" id="MEE3850392.1"/>
    </source>
</evidence>
<evidence type="ECO:0000313" key="3">
    <source>
        <dbReference type="Proteomes" id="UP001347146"/>
    </source>
</evidence>
<keyword evidence="3" id="KW-1185">Reference proteome</keyword>
<reference evidence="2 3" key="1">
    <citation type="submission" date="2024-01" db="EMBL/GenBank/DDBJ databases">
        <title>Draft genome sequence of Gordonia sp. LSe1-13.</title>
        <authorList>
            <person name="Suphannarot A."/>
            <person name="Mingma R."/>
        </authorList>
    </citation>
    <scope>NUCLEOTIDE SEQUENCE [LARGE SCALE GENOMIC DNA]</scope>
    <source>
        <strain evidence="2 3">LSe1-13</strain>
    </source>
</reference>
<sequence>MTVNDPLPSADDADLIEQSIEVDSGDEEYPATPHDFIEDESEAFAPVSPDQRH</sequence>
<comment type="caution">
    <text evidence="2">The sequence shown here is derived from an EMBL/GenBank/DDBJ whole genome shotgun (WGS) entry which is preliminary data.</text>
</comment>
<accession>A0ABU7MBB9</accession>
<gene>
    <name evidence="2" type="ORF">VZC37_08600</name>
</gene>
<feature type="region of interest" description="Disordered" evidence="1">
    <location>
        <begin position="1"/>
        <end position="53"/>
    </location>
</feature>
<protein>
    <submittedName>
        <fullName evidence="2">Uncharacterized protein</fullName>
    </submittedName>
</protein>
<evidence type="ECO:0000256" key="1">
    <source>
        <dbReference type="SAM" id="MobiDB-lite"/>
    </source>
</evidence>